<reference evidence="2" key="1">
    <citation type="submission" date="2021-11" db="EMBL/GenBank/DDBJ databases">
        <title>Cultivation dependent microbiological survey of springs from the worlds oldest radium mine currently devoted to the extraction of radon-saturated water.</title>
        <authorList>
            <person name="Kapinusova G."/>
            <person name="Smrhova T."/>
            <person name="Strejcek M."/>
            <person name="Suman J."/>
            <person name="Jani K."/>
            <person name="Pajer P."/>
            <person name="Uhlik O."/>
        </authorList>
    </citation>
    <scope>NUCLEOTIDE SEQUENCE [LARGE SCALE GENOMIC DNA]</scope>
    <source>
        <strain evidence="2">J379</strain>
    </source>
</reference>
<dbReference type="SMART" id="SM00567">
    <property type="entry name" value="EZ_HEAT"/>
    <property type="match status" value="4"/>
</dbReference>
<organism evidence="1 2">
    <name type="scientific">Svornostia abyssi</name>
    <dbReference type="NCBI Taxonomy" id="2898438"/>
    <lineage>
        <taxon>Bacteria</taxon>
        <taxon>Bacillati</taxon>
        <taxon>Actinomycetota</taxon>
        <taxon>Thermoleophilia</taxon>
        <taxon>Solirubrobacterales</taxon>
        <taxon>Baekduiaceae</taxon>
        <taxon>Svornostia</taxon>
    </lineage>
</organism>
<dbReference type="Pfam" id="PF13646">
    <property type="entry name" value="HEAT_2"/>
    <property type="match status" value="2"/>
</dbReference>
<evidence type="ECO:0000313" key="2">
    <source>
        <dbReference type="Proteomes" id="UP001058860"/>
    </source>
</evidence>
<name>A0ABY5PNG0_9ACTN</name>
<protein>
    <submittedName>
        <fullName evidence="1">HEAT repeat domain-containing protein</fullName>
    </submittedName>
</protein>
<keyword evidence="2" id="KW-1185">Reference proteome</keyword>
<dbReference type="RefSeq" id="WP_353866674.1">
    <property type="nucleotide sequence ID" value="NZ_CP088295.1"/>
</dbReference>
<accession>A0ABY5PNG0</accession>
<dbReference type="Gene3D" id="1.25.10.10">
    <property type="entry name" value="Leucine-rich Repeat Variant"/>
    <property type="match status" value="1"/>
</dbReference>
<sequence length="269" mass="27723">MRLTVIQGGADPGIEPATHPSHPATELWLELADPALRVRISVWLAGLTTSVRERALTDLEPLVAAGVRTEEQFVDAISPATPAALAIAVCRLAGTAGDADVAGPRLRRVLADASCARVRVTAAQAIARLGGVEARGALAEALIRDDDEEVRARAARGLGQLRDHRAVPVLGATLANPGELPAVRGEAAEALGVIGRRSAVAVLLRALRDTEPDVRAGAAMALGMLGGLEVLPALRGLTGDHAMTSELGPVSECAAAAIADVQRRGMRTG</sequence>
<dbReference type="Proteomes" id="UP001058860">
    <property type="component" value="Chromosome"/>
</dbReference>
<dbReference type="SUPFAM" id="SSF48371">
    <property type="entry name" value="ARM repeat"/>
    <property type="match status" value="1"/>
</dbReference>
<dbReference type="PANTHER" id="PTHR12697:SF5">
    <property type="entry name" value="DEOXYHYPUSINE HYDROXYLASE"/>
    <property type="match status" value="1"/>
</dbReference>
<dbReference type="InterPro" id="IPR004155">
    <property type="entry name" value="PBS_lyase_HEAT"/>
</dbReference>
<dbReference type="InterPro" id="IPR016024">
    <property type="entry name" value="ARM-type_fold"/>
</dbReference>
<dbReference type="PANTHER" id="PTHR12697">
    <property type="entry name" value="PBS LYASE HEAT-LIKE PROTEIN"/>
    <property type="match status" value="1"/>
</dbReference>
<proteinExistence type="predicted"/>
<evidence type="ECO:0000313" key="1">
    <source>
        <dbReference type="EMBL" id="UUY06249.1"/>
    </source>
</evidence>
<gene>
    <name evidence="1" type="ORF">LRS13_12295</name>
</gene>
<dbReference type="EMBL" id="CP088295">
    <property type="protein sequence ID" value="UUY06249.1"/>
    <property type="molecule type" value="Genomic_DNA"/>
</dbReference>
<dbReference type="InterPro" id="IPR011989">
    <property type="entry name" value="ARM-like"/>
</dbReference>